<gene>
    <name evidence="2" type="ORF">JR050_06400</name>
</gene>
<evidence type="ECO:0000313" key="3">
    <source>
        <dbReference type="Proteomes" id="UP001518925"/>
    </source>
</evidence>
<keyword evidence="1" id="KW-0812">Transmembrane</keyword>
<keyword evidence="3" id="KW-1185">Reference proteome</keyword>
<feature type="transmembrane region" description="Helical" evidence="1">
    <location>
        <begin position="20"/>
        <end position="42"/>
    </location>
</feature>
<dbReference type="Proteomes" id="UP001518925">
    <property type="component" value="Unassembled WGS sequence"/>
</dbReference>
<keyword evidence="1" id="KW-1133">Transmembrane helix</keyword>
<comment type="caution">
    <text evidence="2">The sequence shown here is derived from an EMBL/GenBank/DDBJ whole genome shotgun (WGS) entry which is preliminary data.</text>
</comment>
<reference evidence="2 3" key="1">
    <citation type="submission" date="2021-02" db="EMBL/GenBank/DDBJ databases">
        <title>Bacillus sp. RD4P76, an endophyte from a halophyte.</title>
        <authorList>
            <person name="Sun J.-Q."/>
        </authorList>
    </citation>
    <scope>NUCLEOTIDE SEQUENCE [LARGE SCALE GENOMIC DNA]</scope>
    <source>
        <strain evidence="2 3">RD4P76</strain>
    </source>
</reference>
<dbReference type="EMBL" id="JAFELM010000021">
    <property type="protein sequence ID" value="MBM6617305.1"/>
    <property type="molecule type" value="Genomic_DNA"/>
</dbReference>
<protein>
    <recommendedName>
        <fullName evidence="4">Competence protein ComGG</fullName>
    </recommendedName>
</protein>
<dbReference type="RefSeq" id="WP_204202683.1">
    <property type="nucleotide sequence ID" value="NZ_JAFELM010000021.1"/>
</dbReference>
<proteinExistence type="predicted"/>
<evidence type="ECO:0000313" key="2">
    <source>
        <dbReference type="EMBL" id="MBM6617305.1"/>
    </source>
</evidence>
<keyword evidence="1" id="KW-0472">Membrane</keyword>
<dbReference type="InterPro" id="IPR020372">
    <property type="entry name" value="Competence_ComGG"/>
</dbReference>
<evidence type="ECO:0008006" key="4">
    <source>
        <dbReference type="Google" id="ProtNLM"/>
    </source>
</evidence>
<evidence type="ECO:0000256" key="1">
    <source>
        <dbReference type="SAM" id="Phobius"/>
    </source>
</evidence>
<organism evidence="2 3">
    <name type="scientific">Bacillus suaedaesalsae</name>
    <dbReference type="NCBI Taxonomy" id="2810349"/>
    <lineage>
        <taxon>Bacteria</taxon>
        <taxon>Bacillati</taxon>
        <taxon>Bacillota</taxon>
        <taxon>Bacilli</taxon>
        <taxon>Bacillales</taxon>
        <taxon>Bacillaceae</taxon>
        <taxon>Bacillus</taxon>
    </lineage>
</organism>
<sequence>MSVKSTHGQTTLYNQRGYVLPLVLMVSTLLLFILAHQLSLYVTESKFYNESSEIYKMDLILQKVTKDLKDVVADPSLKSKVYQFKEGSALLSMNYDNPSIIQVQIKVETKNNRKSSVLVHYDPVNNKITKWIEGR</sequence>
<accession>A0ABS2DFS3</accession>
<name>A0ABS2DFS3_9BACI</name>
<dbReference type="Pfam" id="PF14173">
    <property type="entry name" value="ComGG"/>
    <property type="match status" value="1"/>
</dbReference>